<evidence type="ECO:0000313" key="3">
    <source>
        <dbReference type="Proteomes" id="UP000000724"/>
    </source>
</evidence>
<evidence type="ECO:0000256" key="1">
    <source>
        <dbReference type="SAM" id="MobiDB-lite"/>
    </source>
</evidence>
<organism evidence="2 3">
    <name type="scientific">Penicillium rubens (strain ATCC 28089 / DSM 1075 / NRRL 1951 / Wisconsin 54-1255)</name>
    <name type="common">Penicillium chrysogenum</name>
    <dbReference type="NCBI Taxonomy" id="500485"/>
    <lineage>
        <taxon>Eukaryota</taxon>
        <taxon>Fungi</taxon>
        <taxon>Dikarya</taxon>
        <taxon>Ascomycota</taxon>
        <taxon>Pezizomycotina</taxon>
        <taxon>Eurotiomycetes</taxon>
        <taxon>Eurotiomycetidae</taxon>
        <taxon>Eurotiales</taxon>
        <taxon>Aspergillaceae</taxon>
        <taxon>Penicillium</taxon>
        <taxon>Penicillium chrysogenum species complex</taxon>
    </lineage>
</organism>
<dbReference type="VEuPathDB" id="FungiDB:PCH_Pc22g17860"/>
<accession>B6HTN9</accession>
<evidence type="ECO:0000313" key="2">
    <source>
        <dbReference type="EMBL" id="CAP99074.1"/>
    </source>
</evidence>
<dbReference type="AlphaFoldDB" id="B6HTN9"/>
<proteinExistence type="predicted"/>
<reference evidence="2 3" key="1">
    <citation type="journal article" date="2008" name="Nat. Biotechnol.">
        <title>Genome sequencing and analysis of the filamentous fungus Penicillium chrysogenum.</title>
        <authorList>
            <person name="van den Berg M.A."/>
            <person name="Albang R."/>
            <person name="Albermann K."/>
            <person name="Badger J.H."/>
            <person name="Daran J.-M."/>
            <person name="Driessen A.J.M."/>
            <person name="Garcia-Estrada C."/>
            <person name="Fedorova N.D."/>
            <person name="Harris D.M."/>
            <person name="Heijne W.H.M."/>
            <person name="Joardar V.S."/>
            <person name="Kiel J.A.K.W."/>
            <person name="Kovalchuk A."/>
            <person name="Martin J.F."/>
            <person name="Nierman W.C."/>
            <person name="Nijland J.G."/>
            <person name="Pronk J.T."/>
            <person name="Roubos J.A."/>
            <person name="van der Klei I.J."/>
            <person name="van Peij N.N.M.E."/>
            <person name="Veenhuis M."/>
            <person name="von Doehren H."/>
            <person name="Wagner C."/>
            <person name="Wortman J.R."/>
            <person name="Bovenberg R.A.L."/>
        </authorList>
    </citation>
    <scope>NUCLEOTIDE SEQUENCE [LARGE SCALE GENOMIC DNA]</scope>
    <source>
        <strain evidence="3">ATCC 28089 / DSM 1075 / NRRL 1951 / Wisconsin 54-1255</strain>
    </source>
</reference>
<dbReference type="HOGENOM" id="CLU_1704828_0_0_1"/>
<dbReference type="EMBL" id="AM920437">
    <property type="protein sequence ID" value="CAP99074.1"/>
    <property type="molecule type" value="Genomic_DNA"/>
</dbReference>
<protein>
    <submittedName>
        <fullName evidence="2">Uncharacterized protein</fullName>
    </submittedName>
</protein>
<feature type="region of interest" description="Disordered" evidence="1">
    <location>
        <begin position="56"/>
        <end position="83"/>
    </location>
</feature>
<gene>
    <name evidence="2" type="ORF">Pc22g17860</name>
    <name evidence="2" type="ORF">PCH_Pc22g17860</name>
</gene>
<sequence length="154" mass="16441">MALYSVLWVPAMQARSGADDLEFVPQDKALATVGLMHSDLQSDDPETHMVALLPSMESGTNNRTHPALRTPKMEPNTHSVDDRVPGMTFLAPSRLQPPLRGLVPQSMFLVSIFHDPLNATKAPTLTAYPPGSTVFVAGGCCVRLSRAGFGNGAG</sequence>
<dbReference type="Proteomes" id="UP000000724">
    <property type="component" value="Contig Pc00c22"/>
</dbReference>
<name>B6HTN9_PENRW</name>
<keyword evidence="3" id="KW-1185">Reference proteome</keyword>